<dbReference type="RefSeq" id="WP_344875955.1">
    <property type="nucleotide sequence ID" value="NZ_BAABAL010000012.1"/>
</dbReference>
<evidence type="ECO:0000313" key="2">
    <source>
        <dbReference type="Proteomes" id="UP001501747"/>
    </source>
</evidence>
<comment type="caution">
    <text evidence="1">The sequence shown here is derived from an EMBL/GenBank/DDBJ whole genome shotgun (WGS) entry which is preliminary data.</text>
</comment>
<accession>A0ABP7SBQ4</accession>
<reference evidence="2" key="1">
    <citation type="journal article" date="2019" name="Int. J. Syst. Evol. Microbiol.">
        <title>The Global Catalogue of Microorganisms (GCM) 10K type strain sequencing project: providing services to taxonomists for standard genome sequencing and annotation.</title>
        <authorList>
            <consortium name="The Broad Institute Genomics Platform"/>
            <consortium name="The Broad Institute Genome Sequencing Center for Infectious Disease"/>
            <person name="Wu L."/>
            <person name="Ma J."/>
        </authorList>
    </citation>
    <scope>NUCLEOTIDE SEQUENCE [LARGE SCALE GENOMIC DNA]</scope>
    <source>
        <strain evidence="2">JCM 17342</strain>
    </source>
</reference>
<protein>
    <submittedName>
        <fullName evidence="1">Uncharacterized protein</fullName>
    </submittedName>
</protein>
<dbReference type="Proteomes" id="UP001501747">
    <property type="component" value="Unassembled WGS sequence"/>
</dbReference>
<keyword evidence="2" id="KW-1185">Reference proteome</keyword>
<name>A0ABP7SBQ4_9PSEU</name>
<gene>
    <name evidence="1" type="ORF">GCM10022247_34740</name>
</gene>
<evidence type="ECO:0000313" key="1">
    <source>
        <dbReference type="EMBL" id="GAA4009655.1"/>
    </source>
</evidence>
<sequence length="243" mass="26315">MNQSNIHHDLNLPQSVHLLVAELHRSSRVAADTVVYRGCTDSGEVIMLIGGKPRPDISLAEPEWLWGVLVSTPEKPMTWCTAQHRSIDEAVRSIDRESVRRARNGASERAALLSSDACGNQESAQSQTRFVLAREIVHSLTECGTTLARALNAAAAGHWAELAQSLPEPGYAKVLDVLDDLTRGLIGAFAAIAGAADTEQLQVRAESIVTLLCTIACETRELVREVDPTYHANTTTLVSTPEN</sequence>
<dbReference type="EMBL" id="BAABAL010000012">
    <property type="protein sequence ID" value="GAA4009655.1"/>
    <property type="molecule type" value="Genomic_DNA"/>
</dbReference>
<proteinExistence type="predicted"/>
<organism evidence="1 2">
    <name type="scientific">Allokutzneria multivorans</name>
    <dbReference type="NCBI Taxonomy" id="1142134"/>
    <lineage>
        <taxon>Bacteria</taxon>
        <taxon>Bacillati</taxon>
        <taxon>Actinomycetota</taxon>
        <taxon>Actinomycetes</taxon>
        <taxon>Pseudonocardiales</taxon>
        <taxon>Pseudonocardiaceae</taxon>
        <taxon>Allokutzneria</taxon>
    </lineage>
</organism>